<feature type="compositionally biased region" description="Basic and acidic residues" evidence="3">
    <location>
        <begin position="1437"/>
        <end position="1446"/>
    </location>
</feature>
<evidence type="ECO:0000256" key="3">
    <source>
        <dbReference type="SAM" id="MobiDB-lite"/>
    </source>
</evidence>
<feature type="region of interest" description="Disordered" evidence="3">
    <location>
        <begin position="711"/>
        <end position="794"/>
    </location>
</feature>
<dbReference type="VEuPathDB" id="HostDB:LOC118651456"/>
<evidence type="ECO:0000313" key="5">
    <source>
        <dbReference type="Proteomes" id="UP000527355"/>
    </source>
</evidence>
<keyword evidence="4" id="KW-0378">Hydrolase</keyword>
<feature type="compositionally biased region" description="Polar residues" evidence="3">
    <location>
        <begin position="1535"/>
        <end position="1550"/>
    </location>
</feature>
<dbReference type="OrthoDB" id="10250509at2759"/>
<evidence type="ECO:0000256" key="1">
    <source>
        <dbReference type="ARBA" id="ARBA00010702"/>
    </source>
</evidence>
<feature type="binding site" evidence="2">
    <location>
        <position position="57"/>
    </location>
    <ligand>
        <name>Mg(2+)</name>
        <dbReference type="ChEBI" id="CHEBI:18420"/>
        <label>1</label>
    </ligand>
</feature>
<gene>
    <name evidence="4" type="ORF">mMyoMyo1_000397</name>
</gene>
<feature type="binding site" evidence="2">
    <location>
        <position position="56"/>
    </location>
    <ligand>
        <name>Mg(2+)</name>
        <dbReference type="ChEBI" id="CHEBI:18420"/>
        <label>1</label>
    </ligand>
</feature>
<dbReference type="GO" id="GO:0046872">
    <property type="term" value="F:metal ion binding"/>
    <property type="evidence" value="ECO:0007669"/>
    <property type="project" value="UniProtKB-KW"/>
</dbReference>
<comment type="caution">
    <text evidence="4">The sequence shown here is derived from an EMBL/GenBank/DDBJ whole genome shotgun (WGS) entry which is preliminary data.</text>
</comment>
<dbReference type="Gene3D" id="1.10.4080.10">
    <property type="entry name" value="ADP-ribosylation/Crystallin J1"/>
    <property type="match status" value="1"/>
</dbReference>
<dbReference type="Pfam" id="PF03747">
    <property type="entry name" value="ADP_ribosyl_GH"/>
    <property type="match status" value="1"/>
</dbReference>
<feature type="compositionally biased region" description="Polar residues" evidence="3">
    <location>
        <begin position="1041"/>
        <end position="1053"/>
    </location>
</feature>
<dbReference type="InterPro" id="IPR050792">
    <property type="entry name" value="ADP-ribosylglycohydrolase"/>
</dbReference>
<dbReference type="EMBL" id="JABWUV010000003">
    <property type="protein sequence ID" value="KAF6367460.1"/>
    <property type="molecule type" value="Genomic_DNA"/>
</dbReference>
<protein>
    <submittedName>
        <fullName evidence="4">ADP-ribosylhydrolase like 1</fullName>
    </submittedName>
</protein>
<feature type="compositionally biased region" description="Basic and acidic residues" evidence="3">
    <location>
        <begin position="658"/>
        <end position="667"/>
    </location>
</feature>
<dbReference type="InterPro" id="IPR036705">
    <property type="entry name" value="Ribosyl_crysJ1_sf"/>
</dbReference>
<dbReference type="FunFam" id="1.10.4080.10:FF:000002">
    <property type="entry name" value="ADP-ribosylarginine hydrolase isoform X1"/>
    <property type="match status" value="1"/>
</dbReference>
<accession>A0A7J7Z195</accession>
<feature type="compositionally biased region" description="Polar residues" evidence="3">
    <location>
        <begin position="1403"/>
        <end position="1421"/>
    </location>
</feature>
<dbReference type="SUPFAM" id="SSF101478">
    <property type="entry name" value="ADP-ribosylglycohydrolase"/>
    <property type="match status" value="1"/>
</dbReference>
<evidence type="ECO:0000313" key="4">
    <source>
        <dbReference type="EMBL" id="KAF6367460.1"/>
    </source>
</evidence>
<keyword evidence="2" id="KW-0460">Magnesium</keyword>
<keyword evidence="5" id="KW-1185">Reference proteome</keyword>
<organism evidence="4 5">
    <name type="scientific">Myotis myotis</name>
    <name type="common">Greater mouse-eared bat</name>
    <name type="synonym">Vespertilio myotis</name>
    <dbReference type="NCBI Taxonomy" id="51298"/>
    <lineage>
        <taxon>Eukaryota</taxon>
        <taxon>Metazoa</taxon>
        <taxon>Chordata</taxon>
        <taxon>Craniata</taxon>
        <taxon>Vertebrata</taxon>
        <taxon>Euteleostomi</taxon>
        <taxon>Mammalia</taxon>
        <taxon>Eutheria</taxon>
        <taxon>Laurasiatheria</taxon>
        <taxon>Chiroptera</taxon>
        <taxon>Yangochiroptera</taxon>
        <taxon>Vespertilionidae</taxon>
        <taxon>Myotis</taxon>
    </lineage>
</organism>
<dbReference type="InterPro" id="IPR005502">
    <property type="entry name" value="Ribosyl_crysJ1"/>
</dbReference>
<proteinExistence type="inferred from homology"/>
<comment type="cofactor">
    <cofactor evidence="2">
        <name>Mg(2+)</name>
        <dbReference type="ChEBI" id="CHEBI:18420"/>
    </cofactor>
    <text evidence="2">Binds 2 magnesium ions per subunit.</text>
</comment>
<feature type="region of interest" description="Disordered" evidence="3">
    <location>
        <begin position="658"/>
        <end position="693"/>
    </location>
</feature>
<evidence type="ECO:0000256" key="2">
    <source>
        <dbReference type="PIRSR" id="PIRSR605502-1"/>
    </source>
</evidence>
<feature type="region of interest" description="Disordered" evidence="3">
    <location>
        <begin position="875"/>
        <end position="1354"/>
    </location>
</feature>
<comment type="similarity">
    <text evidence="1">Belongs to the ADP-ribosylglycohydrolase family.</text>
</comment>
<dbReference type="PANTHER" id="PTHR16222:SF23">
    <property type="entry name" value="INACTIVE ADP-RIBOSYLTRANSFERASE ARH2"/>
    <property type="match status" value="1"/>
</dbReference>
<dbReference type="GO" id="GO:0003875">
    <property type="term" value="F:ADP-ribosylarginine hydrolase activity"/>
    <property type="evidence" value="ECO:0007669"/>
    <property type="project" value="UniProtKB-ARBA"/>
</dbReference>
<feature type="region of interest" description="Disordered" evidence="3">
    <location>
        <begin position="399"/>
        <end position="433"/>
    </location>
</feature>
<keyword evidence="2" id="KW-0479">Metal-binding</keyword>
<feature type="compositionally biased region" description="Basic and acidic residues" evidence="3">
    <location>
        <begin position="1077"/>
        <end position="1086"/>
    </location>
</feature>
<dbReference type="Proteomes" id="UP000527355">
    <property type="component" value="Unassembled WGS sequence"/>
</dbReference>
<feature type="region of interest" description="Disordered" evidence="3">
    <location>
        <begin position="483"/>
        <end position="513"/>
    </location>
</feature>
<dbReference type="PANTHER" id="PTHR16222">
    <property type="entry name" value="ADP-RIBOSYLGLYCOHYDROLASE"/>
    <property type="match status" value="1"/>
</dbReference>
<reference evidence="4 5" key="1">
    <citation type="journal article" date="2020" name="Nature">
        <title>Six reference-quality genomes reveal evolution of bat adaptations.</title>
        <authorList>
            <person name="Jebb D."/>
            <person name="Huang Z."/>
            <person name="Pippel M."/>
            <person name="Hughes G.M."/>
            <person name="Lavrichenko K."/>
            <person name="Devanna P."/>
            <person name="Winkler S."/>
            <person name="Jermiin L.S."/>
            <person name="Skirmuntt E.C."/>
            <person name="Katzourakis A."/>
            <person name="Burkitt-Gray L."/>
            <person name="Ray D.A."/>
            <person name="Sullivan K.A.M."/>
            <person name="Roscito J.G."/>
            <person name="Kirilenko B.M."/>
            <person name="Davalos L.M."/>
            <person name="Corthals A.P."/>
            <person name="Power M.L."/>
            <person name="Jones G."/>
            <person name="Ransome R.D."/>
            <person name="Dechmann D.K.N."/>
            <person name="Locatelli A.G."/>
            <person name="Puechmaille S.J."/>
            <person name="Fedrigo O."/>
            <person name="Jarvis E.D."/>
            <person name="Hiller M."/>
            <person name="Vernes S.C."/>
            <person name="Myers E.W."/>
            <person name="Teeling E.C."/>
        </authorList>
    </citation>
    <scope>NUCLEOTIDE SEQUENCE [LARGE SCALE GENOMIC DNA]</scope>
    <source>
        <strain evidence="4">MMyoMyo1</strain>
        <tissue evidence="4">Flight muscle</tissue>
    </source>
</reference>
<feature type="region of interest" description="Disordered" evidence="3">
    <location>
        <begin position="1366"/>
        <end position="1593"/>
    </location>
</feature>
<sequence>MEKFQAAMLLGSVGDALGYRNARKENSASGTKIQEDLQKLGGLDHLVLSPEKWPVSDNTIMHLATARALTTDYWCLDDLYREMVKHYVEVLEKLPEHRADPATIDGCSQLKPDNYLLAWHTPFNEKGSGFGAATKAMCIGMRYWKPERLETLIEVSIECGRMTHNHPTGFLGALCTALFASYAIQGKPLEQWGRDMMKTLPLAEEYCKKTIRHLAEYQEHWFYFEAKWQFYLEERKLSEDTESKAAFPDHYDAEERDKTYKKWSSEGRGGRRGHDAPMIAYDALLGAGNNWTELCHRAMFHGGESGATGAIAGCLFGLLHGLGAVPEGLHQELEHRAELLHLGEALHRLSTEENPKSVKICSSKTPVDAQALKKKVSKATRDPAVRAILRSLLLYITHREDGPQGLPPTKRTESRDSQGSGKPEPQDANRRPTRFQLLQAKFMGTGRETWLKKTQEVGRLIFKDKQGPGRSVVATTINKLLEKTREGAGSSAGGQEPLSRDKPRGGLPAGRNTVKNILKKFLAAEEKEAEEKRLREKPPAQRSKAARGLLPKIVGKKGSVLAKLREKFEQSGGLCSEAGVLPLHMEERKKKNLQRKKMHRPEARVLCTATLASSCIRMPPARFLACSEEPMPAFSIVTIVGGPRSWLSHCAKIRHSDLRRMPPKETGRPPNAGEMVPDGTQTPGKGLLDGGPPQALVAQAVAPTLTAASLSAGPECLPEPARSPASQSPEAPPGLEPKFSLLTPASPGHARVLGGDRMEGPPAGITSDDSQGAEGPRAGPRPGPPGEGAEEAPQVDLMVCSSEDETERVISDSEQDPLFAVQENFPEQPVPGQIPPLSVPAAQAARRTQMACEPPQITVRLPVVHEMPLPPAALQEAAGHADPPSPVWGRESEVEHAPAPFPTTTGSESTKVAPMGADQPAGTPRGLSTPSQQDSRADLALTPLRGAASIDGDTPEAAWTLKPPTSPAGGKEDQRSCGNSNKLKDQERISGQRVSALRSEQHPLPESEGMPVRGEGAPAHHSTAPETRPTGDSRFALCGQQAPSPNEGDSTGAPTLLAAPAEDWARSERVTTVGQDILRERAERRGPPVTESTQPLLMAEGGASQDVGENRPASLNEGPQPSIKAPGRGAATGVAKSHIAPAPGNTVDAEISSPEQGSPLHKRDSGSSPTGHSLVAEGLGHAPNSHLFLAPGGPSKPPSGRAAEGHGCGDPGQRLPATSESLTALPQEAAGPPLTPADPGLGVSNEPAANKANGAAGSRNTAAAQAGPRGNSTKSPVAPSHHPTPQGGGVQGPPRHGLDKPPASPEEQRAREEKHVVWENQLPLAAGVSHQLPSVPSTGAEGAPQTCPGLQAHLLPASRTQAGVLLDMEVRERPGSQAGLGGGEERVSGPVGPKSPGQKGVPPSSQKTPSCGSEEAQTQPQDDVVGSDRATAGGEIPCRHAEKGPERAPGQWVQSVEDPSAQHGLHTEEQRGRPAQAQAGGMAPHHLVRPTGNSLAVAPTSTPGASGQSQRPALTGGQGPPRVPQKVGEHCLQVAKSQTSVHPESTQGTAVPTPKPGGCQTPGAPAQEGPPDISRAGRSTLDREHQRKSAHFSKYKAQSFCDQRSFDLSFRAKVIRANDTFELPK</sequence>
<feature type="compositionally biased region" description="Polar residues" evidence="3">
    <location>
        <begin position="1491"/>
        <end position="1512"/>
    </location>
</feature>
<feature type="compositionally biased region" description="Basic and acidic residues" evidence="3">
    <location>
        <begin position="1306"/>
        <end position="1317"/>
    </location>
</feature>
<name>A0A7J7Z195_MYOMY</name>